<dbReference type="EMBL" id="JACHWR010000001">
    <property type="protein sequence ID" value="MBB3041029.1"/>
    <property type="molecule type" value="Genomic_DNA"/>
</dbReference>
<gene>
    <name evidence="1" type="ORF">FHU40_000830</name>
</gene>
<protein>
    <submittedName>
        <fullName evidence="1">Uncharacterized protein</fullName>
    </submittedName>
</protein>
<dbReference type="RefSeq" id="WP_183590983.1">
    <property type="nucleotide sequence ID" value="NZ_JACHWR010000001.1"/>
</dbReference>
<sequence>MTRDGFRQFLNGRPTVEAAEAVTAKVIRVDGGIHAVALDDDERHPIGPCRGPAEVQVGDIVLLIETNELPWVAQVDAQVGGA</sequence>
<evidence type="ECO:0000313" key="2">
    <source>
        <dbReference type="Proteomes" id="UP000589626"/>
    </source>
</evidence>
<name>A0A7W4YZC8_9ACTN</name>
<proteinExistence type="predicted"/>
<dbReference type="AlphaFoldDB" id="A0A7W4YZC8"/>
<evidence type="ECO:0000313" key="1">
    <source>
        <dbReference type="EMBL" id="MBB3041029.1"/>
    </source>
</evidence>
<keyword evidence="2" id="KW-1185">Reference proteome</keyword>
<organism evidence="1 2">
    <name type="scientific">Nocardioides soli</name>
    <dbReference type="NCBI Taxonomy" id="1036020"/>
    <lineage>
        <taxon>Bacteria</taxon>
        <taxon>Bacillati</taxon>
        <taxon>Actinomycetota</taxon>
        <taxon>Actinomycetes</taxon>
        <taxon>Propionibacteriales</taxon>
        <taxon>Nocardioidaceae</taxon>
        <taxon>Nocardioides</taxon>
    </lineage>
</organism>
<dbReference type="Proteomes" id="UP000589626">
    <property type="component" value="Unassembled WGS sequence"/>
</dbReference>
<accession>A0A7W4YZC8</accession>
<reference evidence="1 2" key="1">
    <citation type="submission" date="2020-08" db="EMBL/GenBank/DDBJ databases">
        <title>Sequencing the genomes of 1000 actinobacteria strains.</title>
        <authorList>
            <person name="Klenk H.-P."/>
        </authorList>
    </citation>
    <scope>NUCLEOTIDE SEQUENCE [LARGE SCALE GENOMIC DNA]</scope>
    <source>
        <strain evidence="1 2">DSM 105498</strain>
    </source>
</reference>
<comment type="caution">
    <text evidence="1">The sequence shown here is derived from an EMBL/GenBank/DDBJ whole genome shotgun (WGS) entry which is preliminary data.</text>
</comment>